<dbReference type="PROSITE" id="PS50011">
    <property type="entry name" value="PROTEIN_KINASE_DOM"/>
    <property type="match status" value="1"/>
</dbReference>
<evidence type="ECO:0000256" key="5">
    <source>
        <dbReference type="ARBA" id="ARBA00022741"/>
    </source>
</evidence>
<dbReference type="SMART" id="SM00740">
    <property type="entry name" value="PASTA"/>
    <property type="match status" value="2"/>
</dbReference>
<proteinExistence type="predicted"/>
<evidence type="ECO:0000313" key="14">
    <source>
        <dbReference type="EMBL" id="PRY67928.1"/>
    </source>
</evidence>
<comment type="caution">
    <text evidence="14">The sequence shown here is derived from an EMBL/GenBank/DDBJ whole genome shotgun (WGS) entry which is preliminary data.</text>
</comment>
<feature type="compositionally biased region" description="Basic and acidic residues" evidence="11">
    <location>
        <begin position="371"/>
        <end position="380"/>
    </location>
</feature>
<dbReference type="Pfam" id="PF00069">
    <property type="entry name" value="Pkinase"/>
    <property type="match status" value="1"/>
</dbReference>
<dbReference type="EC" id="2.7.11.1" evidence="1"/>
<evidence type="ECO:0000256" key="9">
    <source>
        <dbReference type="ARBA" id="ARBA00048679"/>
    </source>
</evidence>
<evidence type="ECO:0000256" key="10">
    <source>
        <dbReference type="PROSITE-ProRule" id="PRU10141"/>
    </source>
</evidence>
<evidence type="ECO:0000259" key="12">
    <source>
        <dbReference type="PROSITE" id="PS50011"/>
    </source>
</evidence>
<dbReference type="PROSITE" id="PS00109">
    <property type="entry name" value="PROTEIN_KINASE_TYR"/>
    <property type="match status" value="1"/>
</dbReference>
<keyword evidence="4" id="KW-0677">Repeat</keyword>
<evidence type="ECO:0000256" key="7">
    <source>
        <dbReference type="ARBA" id="ARBA00022840"/>
    </source>
</evidence>
<dbReference type="GO" id="GO:0005524">
    <property type="term" value="F:ATP binding"/>
    <property type="evidence" value="ECO:0007669"/>
    <property type="project" value="UniProtKB-UniRule"/>
</dbReference>
<sequence length="692" mass="69722">MTEGEEAAAGDSVPSGGVPTPGEAAGPVGLLSGRYQLGGLLGTGGTASVFRAVDTLTGATVAVKVLHPRLSTDDAVRTAFFEEAMAVATIQHPNIVSVHAVGVHDAGGVDMAWIAEDLAEGLSLTEYLETAGTLSIVDALAVTEGTLLALAAAHEVGLVHRDISPNNLIVNPQPGGRIEAADVRLVDFGLADAAGQATVGDNTLLATRSPRATARHGGSTHSGSASPALPAGVVGNANYLSPEQARGEAVTERSDLYQTGAVLYTLLTGQVPYPRADVRATVAAHASAPPPVPSSERVAVPRSIDRFVVTAMATRPGERFSSAAAMLEALRAVAAPLRAAAQVAPVDHTEIISGAGQALLSELGADLVERGPDLDEREPGLDAPTTVLPGGTRSRGVISPPRAAETAGSWDAAQAGAAAPAHWYADIDASESLPRPISDRRRLDNGALGRVAVAVAIVGLLAWGVISYQMAPSAPAPLPEASAEASVVPLNTSAPTPTNNVPPPVAEPVAKRVPVPQVAGGTLDEATATLAAATLSVGEVIEWDSVHEAGRVLGSDPAAGSELDENGTVAIIVASGSNSVPSVAGTRYASSLATLRDAGFTVGNATVVPADAQITGTTPAAGESHPLGTLVALLFTAPSATPTPTPRPTVVPSPSATPSPTPTPVRDDEDGSAAAQSQSAHTRAISRRDAPL</sequence>
<feature type="region of interest" description="Disordered" evidence="11">
    <location>
        <begin position="1"/>
        <end position="25"/>
    </location>
</feature>
<keyword evidence="6 14" id="KW-0418">Kinase</keyword>
<dbReference type="PROSITE" id="PS00107">
    <property type="entry name" value="PROTEIN_KINASE_ATP"/>
    <property type="match status" value="1"/>
</dbReference>
<organism evidence="14 15">
    <name type="scientific">Glaciihabitans tibetensis</name>
    <dbReference type="NCBI Taxonomy" id="1266600"/>
    <lineage>
        <taxon>Bacteria</taxon>
        <taxon>Bacillati</taxon>
        <taxon>Actinomycetota</taxon>
        <taxon>Actinomycetes</taxon>
        <taxon>Micrococcales</taxon>
        <taxon>Microbacteriaceae</taxon>
        <taxon>Glaciihabitans</taxon>
    </lineage>
</organism>
<feature type="domain" description="PASTA" evidence="13">
    <location>
        <begin position="509"/>
        <end position="575"/>
    </location>
</feature>
<dbReference type="AlphaFoldDB" id="A0A2T0VCM2"/>
<keyword evidence="15" id="KW-1185">Reference proteome</keyword>
<keyword evidence="2" id="KW-0723">Serine/threonine-protein kinase</keyword>
<evidence type="ECO:0000256" key="3">
    <source>
        <dbReference type="ARBA" id="ARBA00022679"/>
    </source>
</evidence>
<dbReference type="Gene3D" id="3.30.10.20">
    <property type="match status" value="2"/>
</dbReference>
<dbReference type="Pfam" id="PF03793">
    <property type="entry name" value="PASTA"/>
    <property type="match status" value="1"/>
</dbReference>
<accession>A0A2T0VCM2</accession>
<protein>
    <recommendedName>
        <fullName evidence="1">non-specific serine/threonine protein kinase</fullName>
        <ecNumber evidence="1">2.7.11.1</ecNumber>
    </recommendedName>
</protein>
<reference evidence="14 15" key="1">
    <citation type="submission" date="2018-03" db="EMBL/GenBank/DDBJ databases">
        <title>Genomic Encyclopedia of Type Strains, Phase III (KMG-III): the genomes of soil and plant-associated and newly described type strains.</title>
        <authorList>
            <person name="Whitman W."/>
        </authorList>
    </citation>
    <scope>NUCLEOTIDE SEQUENCE [LARGE SCALE GENOMIC DNA]</scope>
    <source>
        <strain evidence="14 15">CGMCC 1.12484</strain>
    </source>
</reference>
<dbReference type="CDD" id="cd06577">
    <property type="entry name" value="PASTA_pknB"/>
    <property type="match status" value="2"/>
</dbReference>
<name>A0A2T0VCM2_9MICO</name>
<dbReference type="InterPro" id="IPR000719">
    <property type="entry name" value="Prot_kinase_dom"/>
</dbReference>
<evidence type="ECO:0000256" key="1">
    <source>
        <dbReference type="ARBA" id="ARBA00012513"/>
    </source>
</evidence>
<feature type="domain" description="Protein kinase" evidence="12">
    <location>
        <begin position="35"/>
        <end position="331"/>
    </location>
</feature>
<gene>
    <name evidence="14" type="ORF">B0I08_10589</name>
</gene>
<keyword evidence="7 10" id="KW-0067">ATP-binding</keyword>
<evidence type="ECO:0000259" key="13">
    <source>
        <dbReference type="PROSITE" id="PS51178"/>
    </source>
</evidence>
<dbReference type="OrthoDB" id="9762169at2"/>
<evidence type="ECO:0000256" key="8">
    <source>
        <dbReference type="ARBA" id="ARBA00047899"/>
    </source>
</evidence>
<dbReference type="PANTHER" id="PTHR43289:SF6">
    <property type="entry name" value="SERINE_THREONINE-PROTEIN KINASE NEKL-3"/>
    <property type="match status" value="1"/>
</dbReference>
<dbReference type="InterPro" id="IPR005543">
    <property type="entry name" value="PASTA_dom"/>
</dbReference>
<comment type="catalytic activity">
    <reaction evidence="8">
        <text>L-threonyl-[protein] + ATP = O-phospho-L-threonyl-[protein] + ADP + H(+)</text>
        <dbReference type="Rhea" id="RHEA:46608"/>
        <dbReference type="Rhea" id="RHEA-COMP:11060"/>
        <dbReference type="Rhea" id="RHEA-COMP:11605"/>
        <dbReference type="ChEBI" id="CHEBI:15378"/>
        <dbReference type="ChEBI" id="CHEBI:30013"/>
        <dbReference type="ChEBI" id="CHEBI:30616"/>
        <dbReference type="ChEBI" id="CHEBI:61977"/>
        <dbReference type="ChEBI" id="CHEBI:456216"/>
        <dbReference type="EC" id="2.7.11.1"/>
    </reaction>
</comment>
<dbReference type="CDD" id="cd14014">
    <property type="entry name" value="STKc_PknB_like"/>
    <property type="match status" value="1"/>
</dbReference>
<feature type="region of interest" description="Disordered" evidence="11">
    <location>
        <begin position="638"/>
        <end position="692"/>
    </location>
</feature>
<feature type="compositionally biased region" description="Pro residues" evidence="11">
    <location>
        <begin position="641"/>
        <end position="663"/>
    </location>
</feature>
<dbReference type="EMBL" id="PVTL01000005">
    <property type="protein sequence ID" value="PRY67928.1"/>
    <property type="molecule type" value="Genomic_DNA"/>
</dbReference>
<dbReference type="SUPFAM" id="SSF56112">
    <property type="entry name" value="Protein kinase-like (PK-like)"/>
    <property type="match status" value="1"/>
</dbReference>
<keyword evidence="3" id="KW-0808">Transferase</keyword>
<dbReference type="Gene3D" id="3.30.200.20">
    <property type="entry name" value="Phosphorylase Kinase, domain 1"/>
    <property type="match status" value="1"/>
</dbReference>
<dbReference type="PANTHER" id="PTHR43289">
    <property type="entry name" value="MITOGEN-ACTIVATED PROTEIN KINASE KINASE KINASE 20-RELATED"/>
    <property type="match status" value="1"/>
</dbReference>
<comment type="catalytic activity">
    <reaction evidence="9">
        <text>L-seryl-[protein] + ATP = O-phospho-L-seryl-[protein] + ADP + H(+)</text>
        <dbReference type="Rhea" id="RHEA:17989"/>
        <dbReference type="Rhea" id="RHEA-COMP:9863"/>
        <dbReference type="Rhea" id="RHEA-COMP:11604"/>
        <dbReference type="ChEBI" id="CHEBI:15378"/>
        <dbReference type="ChEBI" id="CHEBI:29999"/>
        <dbReference type="ChEBI" id="CHEBI:30616"/>
        <dbReference type="ChEBI" id="CHEBI:83421"/>
        <dbReference type="ChEBI" id="CHEBI:456216"/>
        <dbReference type="EC" id="2.7.11.1"/>
    </reaction>
</comment>
<dbReference type="PROSITE" id="PS51178">
    <property type="entry name" value="PASTA"/>
    <property type="match status" value="1"/>
</dbReference>
<dbReference type="InterPro" id="IPR017441">
    <property type="entry name" value="Protein_kinase_ATP_BS"/>
</dbReference>
<evidence type="ECO:0000256" key="6">
    <source>
        <dbReference type="ARBA" id="ARBA00022777"/>
    </source>
</evidence>
<dbReference type="Gene3D" id="1.10.510.10">
    <property type="entry name" value="Transferase(Phosphotransferase) domain 1"/>
    <property type="match status" value="1"/>
</dbReference>
<evidence type="ECO:0000256" key="4">
    <source>
        <dbReference type="ARBA" id="ARBA00022737"/>
    </source>
</evidence>
<dbReference type="InterPro" id="IPR008266">
    <property type="entry name" value="Tyr_kinase_AS"/>
</dbReference>
<feature type="binding site" evidence="10">
    <location>
        <position position="64"/>
    </location>
    <ligand>
        <name>ATP</name>
        <dbReference type="ChEBI" id="CHEBI:30616"/>
    </ligand>
</feature>
<keyword evidence="5 10" id="KW-0547">Nucleotide-binding</keyword>
<evidence type="ECO:0000256" key="2">
    <source>
        <dbReference type="ARBA" id="ARBA00022527"/>
    </source>
</evidence>
<evidence type="ECO:0000256" key="11">
    <source>
        <dbReference type="SAM" id="MobiDB-lite"/>
    </source>
</evidence>
<dbReference type="RefSeq" id="WP_106212500.1">
    <property type="nucleotide sequence ID" value="NZ_PVTL01000005.1"/>
</dbReference>
<dbReference type="InterPro" id="IPR011009">
    <property type="entry name" value="Kinase-like_dom_sf"/>
</dbReference>
<evidence type="ECO:0000313" key="15">
    <source>
        <dbReference type="Proteomes" id="UP000237983"/>
    </source>
</evidence>
<dbReference type="Proteomes" id="UP000237983">
    <property type="component" value="Unassembled WGS sequence"/>
</dbReference>
<dbReference type="GO" id="GO:0004674">
    <property type="term" value="F:protein serine/threonine kinase activity"/>
    <property type="evidence" value="ECO:0007669"/>
    <property type="project" value="UniProtKB-KW"/>
</dbReference>
<feature type="region of interest" description="Disordered" evidence="11">
    <location>
        <begin position="371"/>
        <end position="401"/>
    </location>
</feature>